<evidence type="ECO:0000313" key="2">
    <source>
        <dbReference type="EMBL" id="EQD50807.1"/>
    </source>
</evidence>
<comment type="caution">
    <text evidence="2">The sequence shown here is derived from an EMBL/GenBank/DDBJ whole genome shotgun (WGS) entry which is preliminary data.</text>
</comment>
<reference evidence="2" key="1">
    <citation type="submission" date="2013-08" db="EMBL/GenBank/DDBJ databases">
        <authorList>
            <person name="Mendez C."/>
            <person name="Richter M."/>
            <person name="Ferrer M."/>
            <person name="Sanchez J."/>
        </authorList>
    </citation>
    <scope>NUCLEOTIDE SEQUENCE</scope>
</reference>
<protein>
    <submittedName>
        <fullName evidence="2">ATPase</fullName>
    </submittedName>
</protein>
<dbReference type="Pfam" id="PF13635">
    <property type="entry name" value="DUF4143"/>
    <property type="match status" value="1"/>
</dbReference>
<dbReference type="InterPro" id="IPR025420">
    <property type="entry name" value="DUF4143"/>
</dbReference>
<evidence type="ECO:0000259" key="1">
    <source>
        <dbReference type="Pfam" id="PF13635"/>
    </source>
</evidence>
<feature type="domain" description="DUF4143" evidence="1">
    <location>
        <begin position="3"/>
        <end position="105"/>
    </location>
</feature>
<reference evidence="2" key="2">
    <citation type="journal article" date="2014" name="ISME J.">
        <title>Microbial stratification in low pH oxic and suboxic macroscopic growths along an acid mine drainage.</title>
        <authorList>
            <person name="Mendez-Garcia C."/>
            <person name="Mesa V."/>
            <person name="Sprenger R.R."/>
            <person name="Richter M."/>
            <person name="Diez M.S."/>
            <person name="Solano J."/>
            <person name="Bargiela R."/>
            <person name="Golyshina O.V."/>
            <person name="Manteca A."/>
            <person name="Ramos J.L."/>
            <person name="Gallego J.R."/>
            <person name="Llorente I."/>
            <person name="Martins Dos Santos V.A."/>
            <person name="Jensen O.N."/>
            <person name="Pelaez A.I."/>
            <person name="Sanchez J."/>
            <person name="Ferrer M."/>
        </authorList>
    </citation>
    <scope>NUCLEOTIDE SEQUENCE</scope>
</reference>
<organism evidence="2">
    <name type="scientific">mine drainage metagenome</name>
    <dbReference type="NCBI Taxonomy" id="410659"/>
    <lineage>
        <taxon>unclassified sequences</taxon>
        <taxon>metagenomes</taxon>
        <taxon>ecological metagenomes</taxon>
    </lineage>
</organism>
<proteinExistence type="predicted"/>
<dbReference type="PANTHER" id="PTHR33295:SF18">
    <property type="entry name" value="AAA+ ATPASE DOMAIN-CONTAINING PROTEIN"/>
    <property type="match status" value="1"/>
</dbReference>
<dbReference type="EMBL" id="AUZX01009746">
    <property type="protein sequence ID" value="EQD50807.1"/>
    <property type="molecule type" value="Genomic_DNA"/>
</dbReference>
<dbReference type="AlphaFoldDB" id="T1A1N4"/>
<dbReference type="PANTHER" id="PTHR33295">
    <property type="entry name" value="ATPASE"/>
    <property type="match status" value="1"/>
</dbReference>
<accession>T1A1N4</accession>
<name>T1A1N4_9ZZZZ</name>
<sequence>MKLLDYFSQVFFAFPVQIFSPSFKASAQHPKKLFIVDLGLVNQFTGESEIGKNMENVVFLQLYRFASREGFQINYWKEYGKSEGLEVDFVISRNNKVVQLINVSYAGSMEEVRPREIKSLEKVSKELGCKKLTIITWDFLKEDEIAYVPLWYWLLNTSRLIF</sequence>
<gene>
    <name evidence="2" type="ORF">B1A_13329</name>
</gene>